<evidence type="ECO:0000313" key="10">
    <source>
        <dbReference type="Proteomes" id="UP000177235"/>
    </source>
</evidence>
<evidence type="ECO:0000256" key="5">
    <source>
        <dbReference type="ARBA" id="ARBA00022989"/>
    </source>
</evidence>
<organism evidence="9 10">
    <name type="scientific">Candidatus Doudnabacteria bacterium RIFCSPLOWO2_02_FULL_48_13</name>
    <dbReference type="NCBI Taxonomy" id="1817845"/>
    <lineage>
        <taxon>Bacteria</taxon>
        <taxon>Candidatus Doudnaibacteriota</taxon>
    </lineage>
</organism>
<reference evidence="9 10" key="1">
    <citation type="journal article" date="2016" name="Nat. Commun.">
        <title>Thousands of microbial genomes shed light on interconnected biogeochemical processes in an aquifer system.</title>
        <authorList>
            <person name="Anantharaman K."/>
            <person name="Brown C.T."/>
            <person name="Hug L.A."/>
            <person name="Sharon I."/>
            <person name="Castelle C.J."/>
            <person name="Probst A.J."/>
            <person name="Thomas B.C."/>
            <person name="Singh A."/>
            <person name="Wilkins M.J."/>
            <person name="Karaoz U."/>
            <person name="Brodie E.L."/>
            <person name="Williams K.H."/>
            <person name="Hubbard S.S."/>
            <person name="Banfield J.F."/>
        </authorList>
    </citation>
    <scope>NUCLEOTIDE SEQUENCE [LARGE SCALE GENOMIC DNA]</scope>
</reference>
<sequence length="433" mass="46621">MKSLPKLLKEYVFGFRVGWFLAVRQIRRSSKWTTALIIFIMVLTFLNLVVVSGLLLGLISGSFEQFRESHSGEVIVTSAPGRDYIENSPGLVSFLESHSQVKAFSPRYQTSGTILGTLTSLPRSNERPNQMGAAIKGLDPEKEALVTNFASSVTQGGMLDGDESGYMLIGANLLKKYSSFADANIPGLDLLADVDVGSRVRVTVTSKGGGTLIVKEFIVKGIVKSKVDEISTRVFVTGADLKSLLSINKEHFQEIAIRTEPSYAEALVADINGFMGPSAARTQTSLDAIPQFLRDIESTMGVLGNALSSIALVVASITIFIVIYINAVTKRKLIGIMKGVGISPAAVQFSYLIQAIFYGLSGSLVGLLLTFGVLEPYFKNNPIDFPFSDGILVVTPAGAAIRVAILIFVTIIAGYLPAKLIVRKNTLDSILGR</sequence>
<dbReference type="GO" id="GO:0098797">
    <property type="term" value="C:plasma membrane protein complex"/>
    <property type="evidence" value="ECO:0007669"/>
    <property type="project" value="TreeGrafter"/>
</dbReference>
<feature type="transmembrane region" description="Helical" evidence="7">
    <location>
        <begin position="349"/>
        <end position="371"/>
    </location>
</feature>
<evidence type="ECO:0000259" key="8">
    <source>
        <dbReference type="Pfam" id="PF02687"/>
    </source>
</evidence>
<protein>
    <recommendedName>
        <fullName evidence="8">ABC3 transporter permease C-terminal domain-containing protein</fullName>
    </recommendedName>
</protein>
<keyword evidence="5 7" id="KW-1133">Transmembrane helix</keyword>
<feature type="domain" description="ABC3 transporter permease C-terminal" evidence="8">
    <location>
        <begin position="306"/>
        <end position="425"/>
    </location>
</feature>
<evidence type="ECO:0000256" key="4">
    <source>
        <dbReference type="ARBA" id="ARBA00022692"/>
    </source>
</evidence>
<comment type="subcellular location">
    <subcellularLocation>
        <location evidence="1">Cell membrane</location>
        <topology evidence="1">Multi-pass membrane protein</topology>
    </subcellularLocation>
</comment>
<dbReference type="PANTHER" id="PTHR30489">
    <property type="entry name" value="LIPOPROTEIN-RELEASING SYSTEM TRANSMEMBRANE PROTEIN LOLE"/>
    <property type="match status" value="1"/>
</dbReference>
<dbReference type="InterPro" id="IPR051447">
    <property type="entry name" value="Lipoprotein-release_system"/>
</dbReference>
<keyword evidence="3" id="KW-1003">Cell membrane</keyword>
<keyword evidence="4 7" id="KW-0812">Transmembrane</keyword>
<dbReference type="InterPro" id="IPR003838">
    <property type="entry name" value="ABC3_permease_C"/>
</dbReference>
<dbReference type="EMBL" id="MFFF01000021">
    <property type="protein sequence ID" value="OGE99358.1"/>
    <property type="molecule type" value="Genomic_DNA"/>
</dbReference>
<feature type="transmembrane region" description="Helical" evidence="7">
    <location>
        <begin position="306"/>
        <end position="328"/>
    </location>
</feature>
<dbReference type="GO" id="GO:0044874">
    <property type="term" value="P:lipoprotein localization to outer membrane"/>
    <property type="evidence" value="ECO:0007669"/>
    <property type="project" value="TreeGrafter"/>
</dbReference>
<evidence type="ECO:0000256" key="1">
    <source>
        <dbReference type="ARBA" id="ARBA00004651"/>
    </source>
</evidence>
<dbReference type="Proteomes" id="UP000177235">
    <property type="component" value="Unassembled WGS sequence"/>
</dbReference>
<gene>
    <name evidence="9" type="ORF">A3J05_00395</name>
</gene>
<dbReference type="PANTHER" id="PTHR30489:SF0">
    <property type="entry name" value="LIPOPROTEIN-RELEASING SYSTEM TRANSMEMBRANE PROTEIN LOLE"/>
    <property type="match status" value="1"/>
</dbReference>
<feature type="transmembrane region" description="Helical" evidence="7">
    <location>
        <begin position="34"/>
        <end position="59"/>
    </location>
</feature>
<dbReference type="AlphaFoldDB" id="A0A1F5QB20"/>
<evidence type="ECO:0000256" key="3">
    <source>
        <dbReference type="ARBA" id="ARBA00022475"/>
    </source>
</evidence>
<accession>A0A1F5QB20</accession>
<evidence type="ECO:0000256" key="6">
    <source>
        <dbReference type="ARBA" id="ARBA00023136"/>
    </source>
</evidence>
<keyword evidence="6 7" id="KW-0472">Membrane</keyword>
<feature type="transmembrane region" description="Helical" evidence="7">
    <location>
        <begin position="391"/>
        <end position="416"/>
    </location>
</feature>
<evidence type="ECO:0000256" key="7">
    <source>
        <dbReference type="SAM" id="Phobius"/>
    </source>
</evidence>
<comment type="caution">
    <text evidence="9">The sequence shown here is derived from an EMBL/GenBank/DDBJ whole genome shotgun (WGS) entry which is preliminary data.</text>
</comment>
<proteinExistence type="inferred from homology"/>
<evidence type="ECO:0000256" key="2">
    <source>
        <dbReference type="ARBA" id="ARBA00005236"/>
    </source>
</evidence>
<comment type="similarity">
    <text evidence="2">Belongs to the ABC-4 integral membrane protein family. LolC/E subfamily.</text>
</comment>
<name>A0A1F5QB20_9BACT</name>
<dbReference type="Pfam" id="PF02687">
    <property type="entry name" value="FtsX"/>
    <property type="match status" value="1"/>
</dbReference>
<evidence type="ECO:0000313" key="9">
    <source>
        <dbReference type="EMBL" id="OGE99358.1"/>
    </source>
</evidence>